<dbReference type="Pfam" id="PF06470">
    <property type="entry name" value="SMC_hinge"/>
    <property type="match status" value="1"/>
</dbReference>
<organism evidence="10 11">
    <name type="scientific">Rhodothermus profundi</name>
    <dbReference type="NCBI Taxonomy" id="633813"/>
    <lineage>
        <taxon>Bacteria</taxon>
        <taxon>Pseudomonadati</taxon>
        <taxon>Rhodothermota</taxon>
        <taxon>Rhodothermia</taxon>
        <taxon>Rhodothermales</taxon>
        <taxon>Rhodothermaceae</taxon>
        <taxon>Rhodothermus</taxon>
    </lineage>
</organism>
<dbReference type="GO" id="GO:0003677">
    <property type="term" value="F:DNA binding"/>
    <property type="evidence" value="ECO:0007669"/>
    <property type="project" value="UniProtKB-UniRule"/>
</dbReference>
<dbReference type="GO" id="GO:0016887">
    <property type="term" value="F:ATP hydrolysis activity"/>
    <property type="evidence" value="ECO:0007669"/>
    <property type="project" value="InterPro"/>
</dbReference>
<feature type="coiled-coil region" evidence="7">
    <location>
        <begin position="712"/>
        <end position="968"/>
    </location>
</feature>
<evidence type="ECO:0000259" key="9">
    <source>
        <dbReference type="SMART" id="SM00968"/>
    </source>
</evidence>
<feature type="compositionally biased region" description="Basic and acidic residues" evidence="8">
    <location>
        <begin position="354"/>
        <end position="364"/>
    </location>
</feature>
<comment type="domain">
    <text evidence="7">Contains large globular domains required for ATP hydrolysis at each terminus and a third globular domain forming a flexible hinge near the middle of the molecule. These domains are separated by coiled-coil structures.</text>
</comment>
<dbReference type="InterPro" id="IPR003395">
    <property type="entry name" value="RecF/RecN/SMC_N"/>
</dbReference>
<dbReference type="CDD" id="cd03278">
    <property type="entry name" value="ABC_SMC_barmotin"/>
    <property type="match status" value="1"/>
</dbReference>
<keyword evidence="2 7" id="KW-0963">Cytoplasm</keyword>
<evidence type="ECO:0000256" key="4">
    <source>
        <dbReference type="ARBA" id="ARBA00022840"/>
    </source>
</evidence>
<dbReference type="InterPro" id="IPR024704">
    <property type="entry name" value="SMC"/>
</dbReference>
<dbReference type="FunFam" id="3.40.50.300:FF:000901">
    <property type="entry name" value="Chromosome partition protein Smc"/>
    <property type="match status" value="1"/>
</dbReference>
<reference evidence="11" key="1">
    <citation type="submission" date="2016-11" db="EMBL/GenBank/DDBJ databases">
        <authorList>
            <person name="Varghese N."/>
            <person name="Submissions S."/>
        </authorList>
    </citation>
    <scope>NUCLEOTIDE SEQUENCE [LARGE SCALE GENOMIC DNA]</scope>
    <source>
        <strain evidence="11">DSM 22212</strain>
    </source>
</reference>
<evidence type="ECO:0000256" key="5">
    <source>
        <dbReference type="ARBA" id="ARBA00023054"/>
    </source>
</evidence>
<feature type="coiled-coil region" evidence="7">
    <location>
        <begin position="215"/>
        <end position="249"/>
    </location>
</feature>
<evidence type="ECO:0000256" key="6">
    <source>
        <dbReference type="ARBA" id="ARBA00023125"/>
    </source>
</evidence>
<keyword evidence="6 7" id="KW-0238">DNA-binding</keyword>
<evidence type="ECO:0000313" key="10">
    <source>
        <dbReference type="EMBL" id="SHK68394.1"/>
    </source>
</evidence>
<keyword evidence="11" id="KW-1185">Reference proteome</keyword>
<feature type="region of interest" description="Disordered" evidence="8">
    <location>
        <begin position="346"/>
        <end position="370"/>
    </location>
</feature>
<comment type="subcellular location">
    <subcellularLocation>
        <location evidence="1 7">Cytoplasm</location>
    </subcellularLocation>
</comment>
<dbReference type="Gene3D" id="1.20.1060.20">
    <property type="match status" value="1"/>
</dbReference>
<sequence length="1219" mass="140057">MSQAIPSGFPSLKLYACSGSLLGLILGGLHEGTAMYLSKLELQGFKSFADRTVLHFDEGITAIVGPNGCGKSNLVDAVRWVIGEQRARVLRSERMEHVIFNGTARRRPVGMAEVLLTIENTRGILPLHYSEVTIGRRLYRSGESEYLLNGTPCRLRDIQELFMDTGMGAGAYSVIELKMIEEILSDNAQDRRHLFEEAAGITRYKLRRTQTLRKLDATRNDLTRLRDLIEEVQRQVQTLKRQADRAERYRRYRDELRSLEQALLRHDYDQLHEQTKALAELLREVQTRLREARTRYESLEAEHTTLQQQILQTETALETAQERLHQLQHQLQSLESETRLLEERLQTTQNEQQRLQREAEEAKRQQQRLQQGLRATEQALQEVAPAYEAAEAALHQAREARTAAQHALAQQRQRVQEARQHLQQAEQALHETRRQLDRQSNRRELLAQERQRLEAEQQTLQAQLQQLEASRTETLGQCEATRQTIATLRQELEALEARRHELRQAIAACDAERHQLERRLEAVQAEARLLEQVLAAYEDFPEAVPFLAHTAGWTDAPLQTVADLIGISPELQPALDAALGERATWIVVATRDEARQALQLLREARKGRATFIVLEGLPDPPPLPELVGARPLLDLVRLAHPDLQPLAAWLLHGAYLVENLETAHRLARTTPEPARFFTPRGEWIDTRSWWHGGSPQAPRSPLSGRLDRRERLTALESEARRLHAAIARLRDQQASLNRQLQALPLDQPRQALREAEQTLRSLEQQATRQEVTRETLRQRLQTLEARQQHLHQEQAALAAEMQELEKTLARAEQTVVHRQTTLQEAETALQQAEAAYRTTMEQLNQAQLQAAEMRNRLNNLQRERQQLQQRLEGLQRRQQERSRQLQQLKTRLQADRQRLQTLLEERTRLATEQPPREAEVQQLRQQLLTLRATYERQDRQLRELRRAYEQAQQQERQYQVQLAETRTRLTGLAEHAREHLGIADPAQLPAPPADFDVPAARAQIETLRRRIAHLGTVNELALEQYQQEKERLDFLLAQQQDLESAEATLETTIQEINQTAAARFLETFETIRRNFQELFRELFGGDAHADLQLTDPNDPLESPIEILARPRGKRPSTLAQLSGGEKALTAIALLFALYLTKPSPFCILDEVDAPLDEANVERFMRLLRSFSDNTQFILITHNLRTMELADRLYGVTMQEPGVSTLVSVRLEEAAELAGR</sequence>
<dbReference type="SMART" id="SM00968">
    <property type="entry name" value="SMC_hinge"/>
    <property type="match status" value="1"/>
</dbReference>
<name>A0A1M6UGP8_9BACT</name>
<feature type="binding site" evidence="7">
    <location>
        <begin position="66"/>
        <end position="73"/>
    </location>
    <ligand>
        <name>ATP</name>
        <dbReference type="ChEBI" id="CHEBI:30616"/>
    </ligand>
</feature>
<dbReference type="SUPFAM" id="SSF75553">
    <property type="entry name" value="Smc hinge domain"/>
    <property type="match status" value="1"/>
</dbReference>
<gene>
    <name evidence="7" type="primary">smc</name>
    <name evidence="10" type="ORF">SAMN04488087_1699</name>
</gene>
<dbReference type="InterPro" id="IPR010935">
    <property type="entry name" value="SMC_hinge"/>
</dbReference>
<evidence type="ECO:0000256" key="3">
    <source>
        <dbReference type="ARBA" id="ARBA00022741"/>
    </source>
</evidence>
<comment type="similarity">
    <text evidence="7">Belongs to the SMC family.</text>
</comment>
<dbReference type="Gene3D" id="1.10.287.1490">
    <property type="match status" value="1"/>
</dbReference>
<comment type="subunit">
    <text evidence="7">Homodimer.</text>
</comment>
<evidence type="ECO:0000256" key="2">
    <source>
        <dbReference type="ARBA" id="ARBA00022490"/>
    </source>
</evidence>
<dbReference type="STRING" id="633813.SAMN04488087_1699"/>
<dbReference type="GO" id="GO:0005737">
    <property type="term" value="C:cytoplasm"/>
    <property type="evidence" value="ECO:0007669"/>
    <property type="project" value="UniProtKB-SubCell"/>
</dbReference>
<evidence type="ECO:0000313" key="11">
    <source>
        <dbReference type="Proteomes" id="UP000185812"/>
    </source>
</evidence>
<dbReference type="HAMAP" id="MF_01894">
    <property type="entry name" value="Smc_prok"/>
    <property type="match status" value="1"/>
</dbReference>
<feature type="coiled-coil region" evidence="7">
    <location>
        <begin position="1018"/>
        <end position="1062"/>
    </location>
</feature>
<keyword evidence="3 7" id="KW-0547">Nucleotide-binding</keyword>
<dbReference type="GO" id="GO:0007062">
    <property type="term" value="P:sister chromatid cohesion"/>
    <property type="evidence" value="ECO:0007669"/>
    <property type="project" value="InterPro"/>
</dbReference>
<dbReference type="Pfam" id="PF02463">
    <property type="entry name" value="SMC_N"/>
    <property type="match status" value="1"/>
</dbReference>
<dbReference type="Proteomes" id="UP000185812">
    <property type="component" value="Unassembled WGS sequence"/>
</dbReference>
<evidence type="ECO:0000256" key="1">
    <source>
        <dbReference type="ARBA" id="ARBA00004496"/>
    </source>
</evidence>
<dbReference type="InterPro" id="IPR036277">
    <property type="entry name" value="SMC_hinge_sf"/>
</dbReference>
<dbReference type="GO" id="GO:0030261">
    <property type="term" value="P:chromosome condensation"/>
    <property type="evidence" value="ECO:0007669"/>
    <property type="project" value="InterPro"/>
</dbReference>
<dbReference type="AlphaFoldDB" id="A0A1M6UGP8"/>
<dbReference type="SUPFAM" id="SSF52540">
    <property type="entry name" value="P-loop containing nucleoside triphosphate hydrolases"/>
    <property type="match status" value="1"/>
</dbReference>
<comment type="function">
    <text evidence="7">Required for chromosome condensation and partitioning.</text>
</comment>
<dbReference type="PIRSF" id="PIRSF005719">
    <property type="entry name" value="SMC"/>
    <property type="match status" value="1"/>
</dbReference>
<feature type="domain" description="SMC hinge" evidence="9">
    <location>
        <begin position="555"/>
        <end position="667"/>
    </location>
</feature>
<proteinExistence type="inferred from homology"/>
<dbReference type="GO" id="GO:0005524">
    <property type="term" value="F:ATP binding"/>
    <property type="evidence" value="ECO:0007669"/>
    <property type="project" value="UniProtKB-UniRule"/>
</dbReference>
<accession>A0A1M6UGP8</accession>
<keyword evidence="5 7" id="KW-0175">Coiled coil</keyword>
<dbReference type="SUPFAM" id="SSF57997">
    <property type="entry name" value="Tropomyosin"/>
    <property type="match status" value="1"/>
</dbReference>
<dbReference type="GO" id="GO:0005694">
    <property type="term" value="C:chromosome"/>
    <property type="evidence" value="ECO:0007669"/>
    <property type="project" value="InterPro"/>
</dbReference>
<dbReference type="PANTHER" id="PTHR43977">
    <property type="entry name" value="STRUCTURAL MAINTENANCE OF CHROMOSOMES PROTEIN 3"/>
    <property type="match status" value="1"/>
</dbReference>
<dbReference type="NCBIfam" id="TIGR02168">
    <property type="entry name" value="SMC_prok_B"/>
    <property type="match status" value="1"/>
</dbReference>
<evidence type="ECO:0000256" key="8">
    <source>
        <dbReference type="SAM" id="MobiDB-lite"/>
    </source>
</evidence>
<dbReference type="Gene3D" id="3.40.50.300">
    <property type="entry name" value="P-loop containing nucleotide triphosphate hydrolases"/>
    <property type="match status" value="2"/>
</dbReference>
<dbReference type="InterPro" id="IPR011890">
    <property type="entry name" value="SMC_prok"/>
</dbReference>
<feature type="compositionally biased region" description="Low complexity" evidence="8">
    <location>
        <begin position="403"/>
        <end position="413"/>
    </location>
</feature>
<dbReference type="GO" id="GO:0007059">
    <property type="term" value="P:chromosome segregation"/>
    <property type="evidence" value="ECO:0007669"/>
    <property type="project" value="UniProtKB-UniRule"/>
</dbReference>
<protein>
    <recommendedName>
        <fullName evidence="7">Chromosome partition protein Smc</fullName>
    </recommendedName>
</protein>
<evidence type="ECO:0000256" key="7">
    <source>
        <dbReference type="HAMAP-Rule" id="MF_01894"/>
    </source>
</evidence>
<dbReference type="InterPro" id="IPR027417">
    <property type="entry name" value="P-loop_NTPase"/>
</dbReference>
<feature type="region of interest" description="Disordered" evidence="8">
    <location>
        <begin position="403"/>
        <end position="441"/>
    </location>
</feature>
<dbReference type="Gene3D" id="3.30.70.1620">
    <property type="match status" value="1"/>
</dbReference>
<keyword evidence="4 7" id="KW-0067">ATP-binding</keyword>
<dbReference type="EMBL" id="FRAU01000005">
    <property type="protein sequence ID" value="SHK68394.1"/>
    <property type="molecule type" value="Genomic_DNA"/>
</dbReference>
<dbReference type="GO" id="GO:0006260">
    <property type="term" value="P:DNA replication"/>
    <property type="evidence" value="ECO:0007669"/>
    <property type="project" value="UniProtKB-UniRule"/>
</dbReference>
<feature type="compositionally biased region" description="Basic and acidic residues" evidence="8">
    <location>
        <begin position="428"/>
        <end position="441"/>
    </location>
</feature>